<dbReference type="AlphaFoldDB" id="A0A2K0TZP4"/>
<gene>
    <name evidence="1" type="ORF">THARTR1_08339</name>
</gene>
<proteinExistence type="predicted"/>
<reference evidence="1 2" key="1">
    <citation type="submission" date="2017-02" db="EMBL/GenBank/DDBJ databases">
        <title>Genomes of Trichoderma spp. with biocontrol activity.</title>
        <authorList>
            <person name="Gardiner D."/>
            <person name="Kazan K."/>
            <person name="Vos C."/>
            <person name="Harvey P."/>
        </authorList>
    </citation>
    <scope>NUCLEOTIDE SEQUENCE [LARGE SCALE GENOMIC DNA]</scope>
    <source>
        <strain evidence="1 2">Tr1</strain>
    </source>
</reference>
<dbReference type="Proteomes" id="UP000236290">
    <property type="component" value="Unassembled WGS sequence"/>
</dbReference>
<evidence type="ECO:0000313" key="1">
    <source>
        <dbReference type="EMBL" id="PNP51004.1"/>
    </source>
</evidence>
<sequence>MSLPPPISAPARQTIKWAFENLDCTITPADSRDFGGSTLAQVRDAALEIERQLAARDCEKGRCYRKILLQELLRLDIRSAHRVQSILGWIAFAKRPLKRLELLSAITFSSGEPDVASLVPESILDNCGPLIEERGDTTVTFIHVSVKE</sequence>
<dbReference type="EMBL" id="MTYI01000142">
    <property type="protein sequence ID" value="PNP51004.1"/>
    <property type="molecule type" value="Genomic_DNA"/>
</dbReference>
<name>A0A2K0TZP4_TRIHA</name>
<comment type="caution">
    <text evidence="1">The sequence shown here is derived from an EMBL/GenBank/DDBJ whole genome shotgun (WGS) entry which is preliminary data.</text>
</comment>
<accession>A0A2K0TZP4</accession>
<dbReference type="OrthoDB" id="539213at2759"/>
<evidence type="ECO:0000313" key="2">
    <source>
        <dbReference type="Proteomes" id="UP000236290"/>
    </source>
</evidence>
<protein>
    <submittedName>
        <fullName evidence="1">Uncharacterized protein</fullName>
    </submittedName>
</protein>
<organism evidence="1 2">
    <name type="scientific">Trichoderma harzianum</name>
    <name type="common">Hypocrea lixii</name>
    <dbReference type="NCBI Taxonomy" id="5544"/>
    <lineage>
        <taxon>Eukaryota</taxon>
        <taxon>Fungi</taxon>
        <taxon>Dikarya</taxon>
        <taxon>Ascomycota</taxon>
        <taxon>Pezizomycotina</taxon>
        <taxon>Sordariomycetes</taxon>
        <taxon>Hypocreomycetidae</taxon>
        <taxon>Hypocreales</taxon>
        <taxon>Hypocreaceae</taxon>
        <taxon>Trichoderma</taxon>
    </lineage>
</organism>